<name>A0A346XX14_9ACTN</name>
<protein>
    <recommendedName>
        <fullName evidence="1">Helix-turn-helix domain-containing protein</fullName>
    </recommendedName>
</protein>
<dbReference type="EMBL" id="CP031165">
    <property type="protein sequence ID" value="AXV06761.1"/>
    <property type="molecule type" value="Genomic_DNA"/>
</dbReference>
<dbReference type="Proteomes" id="UP000264006">
    <property type="component" value="Chromosome"/>
</dbReference>
<dbReference type="AlphaFoldDB" id="A0A346XX14"/>
<organism evidence="2 3">
    <name type="scientific">Euzebya pacifica</name>
    <dbReference type="NCBI Taxonomy" id="1608957"/>
    <lineage>
        <taxon>Bacteria</taxon>
        <taxon>Bacillati</taxon>
        <taxon>Actinomycetota</taxon>
        <taxon>Nitriliruptoria</taxon>
        <taxon>Euzebyales</taxon>
    </lineage>
</organism>
<keyword evidence="3" id="KW-1185">Reference proteome</keyword>
<proteinExistence type="predicted"/>
<evidence type="ECO:0000313" key="2">
    <source>
        <dbReference type="EMBL" id="AXV06761.1"/>
    </source>
</evidence>
<evidence type="ECO:0000259" key="1">
    <source>
        <dbReference type="Pfam" id="PF12728"/>
    </source>
</evidence>
<gene>
    <name evidence="2" type="ORF">DVS28_a2076</name>
</gene>
<feature type="domain" description="Helix-turn-helix" evidence="1">
    <location>
        <begin position="5"/>
        <end position="39"/>
    </location>
</feature>
<dbReference type="InterPro" id="IPR041657">
    <property type="entry name" value="HTH_17"/>
</dbReference>
<sequence length="54" mass="6200">MNLDYVRKMSRQGKIPAHKMPGGRAFRYLKDEVVEWLRGLPAHETEVEEQASSG</sequence>
<reference evidence="2 3" key="1">
    <citation type="submission" date="2018-09" db="EMBL/GenBank/DDBJ databases">
        <title>Complete genome sequence of Euzebya sp. DY32-46 isolated from seawater of Pacific Ocean.</title>
        <authorList>
            <person name="Xu L."/>
            <person name="Wu Y.-H."/>
            <person name="Xu X.-W."/>
        </authorList>
    </citation>
    <scope>NUCLEOTIDE SEQUENCE [LARGE SCALE GENOMIC DNA]</scope>
    <source>
        <strain evidence="2 3">DY32-46</strain>
    </source>
</reference>
<dbReference type="KEGG" id="euz:DVS28_a2076"/>
<accession>A0A346XX14</accession>
<dbReference type="Pfam" id="PF12728">
    <property type="entry name" value="HTH_17"/>
    <property type="match status" value="1"/>
</dbReference>
<evidence type="ECO:0000313" key="3">
    <source>
        <dbReference type="Proteomes" id="UP000264006"/>
    </source>
</evidence>